<dbReference type="Proteomes" id="UP000184310">
    <property type="component" value="Unassembled WGS sequence"/>
</dbReference>
<dbReference type="PANTHER" id="PTHR46795">
    <property type="entry name" value="ABC TRANSPORTER PERMEASE-RELATED-RELATED"/>
    <property type="match status" value="1"/>
</dbReference>
<dbReference type="PANTHER" id="PTHR46795:SF3">
    <property type="entry name" value="ABC TRANSPORTER PERMEASE"/>
    <property type="match status" value="1"/>
</dbReference>
<reference evidence="8 9" key="1">
    <citation type="submission" date="2016-11" db="EMBL/GenBank/DDBJ databases">
        <authorList>
            <person name="Jaros S."/>
            <person name="Januszkiewicz K."/>
            <person name="Wedrychowicz H."/>
        </authorList>
    </citation>
    <scope>NUCLEOTIDE SEQUENCE [LARGE SCALE GENOMIC DNA]</scope>
    <source>
        <strain evidence="8 9">DSM 21758</strain>
    </source>
</reference>
<evidence type="ECO:0000256" key="6">
    <source>
        <dbReference type="PIRNR" id="PIRNR018968"/>
    </source>
</evidence>
<evidence type="ECO:0000256" key="5">
    <source>
        <dbReference type="ARBA" id="ARBA00023136"/>
    </source>
</evidence>
<gene>
    <name evidence="8" type="ORF">SAMN02745163_01694</name>
</gene>
<comment type="similarity">
    <text evidence="6">Belongs to the ABC-4 integral membrane protein family.</text>
</comment>
<feature type="transmembrane region" description="Helical" evidence="6">
    <location>
        <begin position="58"/>
        <end position="77"/>
    </location>
</feature>
<dbReference type="AlphaFoldDB" id="A0A1M6I534"/>
<evidence type="ECO:0000256" key="3">
    <source>
        <dbReference type="ARBA" id="ARBA00022692"/>
    </source>
</evidence>
<dbReference type="InterPro" id="IPR003838">
    <property type="entry name" value="ABC3_permease_C"/>
</dbReference>
<keyword evidence="5 6" id="KW-0472">Membrane</keyword>
<feature type="transmembrane region" description="Helical" evidence="6">
    <location>
        <begin position="280"/>
        <end position="301"/>
    </location>
</feature>
<name>A0A1M6I534_9CLOT</name>
<feature type="transmembrane region" description="Helical" evidence="6">
    <location>
        <begin position="567"/>
        <end position="586"/>
    </location>
</feature>
<keyword evidence="6" id="KW-0813">Transport</keyword>
<evidence type="ECO:0000313" key="9">
    <source>
        <dbReference type="Proteomes" id="UP000184310"/>
    </source>
</evidence>
<evidence type="ECO:0000256" key="1">
    <source>
        <dbReference type="ARBA" id="ARBA00004651"/>
    </source>
</evidence>
<dbReference type="Pfam" id="PF02687">
    <property type="entry name" value="FtsX"/>
    <property type="match status" value="2"/>
</dbReference>
<feature type="transmembrane region" description="Helical" evidence="6">
    <location>
        <begin position="598"/>
        <end position="623"/>
    </location>
</feature>
<dbReference type="GO" id="GO:0055085">
    <property type="term" value="P:transmembrane transport"/>
    <property type="evidence" value="ECO:0007669"/>
    <property type="project" value="UniProtKB-UniRule"/>
</dbReference>
<feature type="transmembrane region" description="Helical" evidence="6">
    <location>
        <begin position="511"/>
        <end position="533"/>
    </location>
</feature>
<keyword evidence="2 6" id="KW-1003">Cell membrane</keyword>
<protein>
    <submittedName>
        <fullName evidence="8">Putative ABC transport system permease protein</fullName>
    </submittedName>
</protein>
<keyword evidence="4 6" id="KW-1133">Transmembrane helix</keyword>
<dbReference type="STRING" id="1121302.SAMN02745163_01694"/>
<evidence type="ECO:0000313" key="8">
    <source>
        <dbReference type="EMBL" id="SHJ29510.1"/>
    </source>
</evidence>
<keyword evidence="9" id="KW-1185">Reference proteome</keyword>
<feature type="transmembrane region" description="Helical" evidence="6">
    <location>
        <begin position="198"/>
        <end position="218"/>
    </location>
</feature>
<evidence type="ECO:0000256" key="4">
    <source>
        <dbReference type="ARBA" id="ARBA00022989"/>
    </source>
</evidence>
<accession>A0A1M6I534</accession>
<feature type="domain" description="ABC3 transporter permease C-terminal" evidence="7">
    <location>
        <begin position="61"/>
        <end position="179"/>
    </location>
</feature>
<sequence length="629" mass="71547">MSIFNIAYNNFKNNIKVYTMFFISMVFSVVILSNFLVLMHGDTIKYIDKINSEHCSDFLKVITFILLVFMFFFIWYSSNIFLKKRKKEIGIYAFMGLDSYVIGKIYFLETTFIGLTSCLLGTTLGIVLSKFFQVIVLKVAGYNLDVSFDVTPRAIIDTIWIFMTIFLIITIKGFINIVRSRIIDLLNANKKQEKMPKVGLFIYLLSVISIAFIGYGYYLSTKGMLYIVIVTVLIVIGTYGLFAAVIPIIFNFLITKKTILYKGENIITINNLAYRFQKNYTTYATIAIIIAATTTVLGTAVSMKSTYDHLRGNMTLYTLSFPSFEKIDKDNILKIVSKNNEVKDTVYSEALFINEKIKTDTNFKIDDILVIKYDELIRILKINGEDEVVKNLSGNIVKEKGCIYIQKPGTIISLINFLPQIYISDNKYSINGKVNCKVFGTALDNSLIAVNNEEYEKLRKTAQTINFYGVRLKDSTNLQKVVKELQTVVNNKTTGIYYGEKDLGNIEWLKFIYAIGSFLFLVFILVTASIIYMKVYSDATEDRGKYKILLSIGVSEKDITKSIIKEVVVFYIIPLVVGAVHSYFAIKMEGDFLNQNLSNIYLISIGICTMVFGLCCIISTNIFKKIVTS</sequence>
<evidence type="ECO:0000256" key="2">
    <source>
        <dbReference type="ARBA" id="ARBA00022475"/>
    </source>
</evidence>
<dbReference type="InterPro" id="IPR027022">
    <property type="entry name" value="ABC_permease_BceB-typ"/>
</dbReference>
<feature type="transmembrane region" description="Helical" evidence="6">
    <location>
        <begin position="159"/>
        <end position="178"/>
    </location>
</feature>
<dbReference type="GO" id="GO:0005886">
    <property type="term" value="C:plasma membrane"/>
    <property type="evidence" value="ECO:0007669"/>
    <property type="project" value="UniProtKB-SubCell"/>
</dbReference>
<feature type="transmembrane region" description="Helical" evidence="6">
    <location>
        <begin position="17"/>
        <end position="37"/>
    </location>
</feature>
<keyword evidence="3 6" id="KW-0812">Transmembrane</keyword>
<dbReference type="EMBL" id="FQZB01000007">
    <property type="protein sequence ID" value="SHJ29510.1"/>
    <property type="molecule type" value="Genomic_DNA"/>
</dbReference>
<evidence type="ECO:0000259" key="7">
    <source>
        <dbReference type="Pfam" id="PF02687"/>
    </source>
</evidence>
<dbReference type="RefSeq" id="WP_072986237.1">
    <property type="nucleotide sequence ID" value="NZ_FQZB01000007.1"/>
</dbReference>
<dbReference type="InterPro" id="IPR052536">
    <property type="entry name" value="ABC-4_Integral_Memb_Prot"/>
</dbReference>
<feature type="domain" description="ABC3 transporter permease C-terminal" evidence="7">
    <location>
        <begin position="518"/>
        <end position="618"/>
    </location>
</feature>
<dbReference type="OrthoDB" id="9781780at2"/>
<proteinExistence type="inferred from homology"/>
<comment type="subcellular location">
    <subcellularLocation>
        <location evidence="1 6">Cell membrane</location>
        <topology evidence="1 6">Multi-pass membrane protein</topology>
    </subcellularLocation>
</comment>
<feature type="transmembrane region" description="Helical" evidence="6">
    <location>
        <begin position="224"/>
        <end position="254"/>
    </location>
</feature>
<organism evidence="8 9">
    <name type="scientific">Clostridium cavendishii DSM 21758</name>
    <dbReference type="NCBI Taxonomy" id="1121302"/>
    <lineage>
        <taxon>Bacteria</taxon>
        <taxon>Bacillati</taxon>
        <taxon>Bacillota</taxon>
        <taxon>Clostridia</taxon>
        <taxon>Eubacteriales</taxon>
        <taxon>Clostridiaceae</taxon>
        <taxon>Clostridium</taxon>
    </lineage>
</organism>
<dbReference type="PIRSF" id="PIRSF018968">
    <property type="entry name" value="ABC_permease_BceB"/>
    <property type="match status" value="1"/>
</dbReference>